<feature type="region of interest" description="Disordered" evidence="1">
    <location>
        <begin position="43"/>
        <end position="62"/>
    </location>
</feature>
<comment type="caution">
    <text evidence="2">The sequence shown here is derived from an EMBL/GenBank/DDBJ whole genome shotgun (WGS) entry which is preliminary data.</text>
</comment>
<proteinExistence type="predicted"/>
<dbReference type="AlphaFoldDB" id="A0A9N7Y3T0"/>
<accession>A0A9N7Y3T0</accession>
<protein>
    <submittedName>
        <fullName evidence="2">Uncharacterized protein</fullName>
    </submittedName>
</protein>
<gene>
    <name evidence="2" type="ORF">PLEPLA_LOCUS4966</name>
</gene>
<dbReference type="Proteomes" id="UP001153269">
    <property type="component" value="Unassembled WGS sequence"/>
</dbReference>
<evidence type="ECO:0000256" key="1">
    <source>
        <dbReference type="SAM" id="MobiDB-lite"/>
    </source>
</evidence>
<keyword evidence="3" id="KW-1185">Reference proteome</keyword>
<evidence type="ECO:0000313" key="2">
    <source>
        <dbReference type="EMBL" id="CAB1417165.1"/>
    </source>
</evidence>
<sequence>MSEEQISPGVSQSSESLVLLKREQEVGEPPVQIHSCVKWLEMEEEEEEEEEQRLGSCRLSAGGEETEKGSMVLIHPPHRVNGSVLIQAAAGEALGDVRDLMKQEIPPRASPLVRVCTVSIQEQ</sequence>
<evidence type="ECO:0000313" key="3">
    <source>
        <dbReference type="Proteomes" id="UP001153269"/>
    </source>
</evidence>
<organism evidence="2 3">
    <name type="scientific">Pleuronectes platessa</name>
    <name type="common">European plaice</name>
    <dbReference type="NCBI Taxonomy" id="8262"/>
    <lineage>
        <taxon>Eukaryota</taxon>
        <taxon>Metazoa</taxon>
        <taxon>Chordata</taxon>
        <taxon>Craniata</taxon>
        <taxon>Vertebrata</taxon>
        <taxon>Euteleostomi</taxon>
        <taxon>Actinopterygii</taxon>
        <taxon>Neopterygii</taxon>
        <taxon>Teleostei</taxon>
        <taxon>Neoteleostei</taxon>
        <taxon>Acanthomorphata</taxon>
        <taxon>Carangaria</taxon>
        <taxon>Pleuronectiformes</taxon>
        <taxon>Pleuronectoidei</taxon>
        <taxon>Pleuronectidae</taxon>
        <taxon>Pleuronectes</taxon>
    </lineage>
</organism>
<name>A0A9N7Y3T0_PLEPL</name>
<dbReference type="EMBL" id="CADEAL010000249">
    <property type="protein sequence ID" value="CAB1417165.1"/>
    <property type="molecule type" value="Genomic_DNA"/>
</dbReference>
<reference evidence="2" key="1">
    <citation type="submission" date="2020-03" db="EMBL/GenBank/DDBJ databases">
        <authorList>
            <person name="Weist P."/>
        </authorList>
    </citation>
    <scope>NUCLEOTIDE SEQUENCE</scope>
</reference>